<evidence type="ECO:0000313" key="1">
    <source>
        <dbReference type="EMBL" id="KKL63794.1"/>
    </source>
</evidence>
<protein>
    <submittedName>
        <fullName evidence="1">Uncharacterized protein</fullName>
    </submittedName>
</protein>
<organism evidence="1">
    <name type="scientific">marine sediment metagenome</name>
    <dbReference type="NCBI Taxonomy" id="412755"/>
    <lineage>
        <taxon>unclassified sequences</taxon>
        <taxon>metagenomes</taxon>
        <taxon>ecological metagenomes</taxon>
    </lineage>
</organism>
<dbReference type="AlphaFoldDB" id="A0A0F9DQ36"/>
<proteinExistence type="predicted"/>
<reference evidence="1" key="1">
    <citation type="journal article" date="2015" name="Nature">
        <title>Complex archaea that bridge the gap between prokaryotes and eukaryotes.</title>
        <authorList>
            <person name="Spang A."/>
            <person name="Saw J.H."/>
            <person name="Jorgensen S.L."/>
            <person name="Zaremba-Niedzwiedzka K."/>
            <person name="Martijn J."/>
            <person name="Lind A.E."/>
            <person name="van Eijk R."/>
            <person name="Schleper C."/>
            <person name="Guy L."/>
            <person name="Ettema T.J."/>
        </authorList>
    </citation>
    <scope>NUCLEOTIDE SEQUENCE</scope>
</reference>
<gene>
    <name evidence="1" type="ORF">LCGC14_2171540</name>
</gene>
<name>A0A0F9DQ36_9ZZZZ</name>
<dbReference type="EMBL" id="LAZR01028045">
    <property type="protein sequence ID" value="KKL63794.1"/>
    <property type="molecule type" value="Genomic_DNA"/>
</dbReference>
<accession>A0A0F9DQ36</accession>
<comment type="caution">
    <text evidence="1">The sequence shown here is derived from an EMBL/GenBank/DDBJ whole genome shotgun (WGS) entry which is preliminary data.</text>
</comment>
<sequence length="174" mass="19386">MTEVRITTKGLGAAQQFVAALPKISKPVIARIVGQVMRIGIEVMQQSIRGSVGEKSTGAMEGSITGEVITISDSEYLIRVGSPLDYARHAIRSYTAPTSINRPVKIMEGRWRFIGMRRGFTVHHPWIPETTNAMKEATLRLFAGEFGREAQEVFRQAEAKQDLPDPPGAWFWED</sequence>